<dbReference type="PROSITE" id="PS50800">
    <property type="entry name" value="SAP"/>
    <property type="match status" value="1"/>
</dbReference>
<dbReference type="Pfam" id="PF14443">
    <property type="entry name" value="DBC1"/>
    <property type="match status" value="1"/>
</dbReference>
<comment type="subcellular location">
    <subcellularLocation>
        <location evidence="1">Cytoplasm</location>
    </subcellularLocation>
</comment>
<feature type="compositionally biased region" description="Basic and acidic residues" evidence="4">
    <location>
        <begin position="730"/>
        <end position="749"/>
    </location>
</feature>
<feature type="region of interest" description="Disordered" evidence="4">
    <location>
        <begin position="876"/>
        <end position="895"/>
    </location>
</feature>
<gene>
    <name evidence="6" type="ORF">CDAUBV1_LOCUS10055</name>
</gene>
<feature type="compositionally biased region" description="Basic and acidic residues" evidence="4">
    <location>
        <begin position="1040"/>
        <end position="1059"/>
    </location>
</feature>
<protein>
    <recommendedName>
        <fullName evidence="5">SAP domain-containing protein</fullName>
    </recommendedName>
</protein>
<dbReference type="EMBL" id="CAXLJL010000279">
    <property type="protein sequence ID" value="CAL5135948.1"/>
    <property type="molecule type" value="Genomic_DNA"/>
</dbReference>
<feature type="compositionally biased region" description="Basic residues" evidence="4">
    <location>
        <begin position="151"/>
        <end position="166"/>
    </location>
</feature>
<dbReference type="AlphaFoldDB" id="A0AAV2THR0"/>
<proteinExistence type="predicted"/>
<dbReference type="GO" id="GO:0005634">
    <property type="term" value="C:nucleus"/>
    <property type="evidence" value="ECO:0007669"/>
    <property type="project" value="TreeGrafter"/>
</dbReference>
<comment type="caution">
    <text evidence="6">The sequence shown here is derived from an EMBL/GenBank/DDBJ whole genome shotgun (WGS) entry which is preliminary data.</text>
</comment>
<accession>A0AAV2THR0</accession>
<dbReference type="SMART" id="SM01122">
    <property type="entry name" value="DBC1"/>
    <property type="match status" value="1"/>
</dbReference>
<feature type="compositionally biased region" description="Basic and acidic residues" evidence="4">
    <location>
        <begin position="600"/>
        <end position="615"/>
    </location>
</feature>
<keyword evidence="3" id="KW-0597">Phosphoprotein</keyword>
<evidence type="ECO:0000259" key="5">
    <source>
        <dbReference type="PROSITE" id="PS50800"/>
    </source>
</evidence>
<name>A0AAV2THR0_CALDB</name>
<feature type="compositionally biased region" description="Basic and acidic residues" evidence="4">
    <location>
        <begin position="79"/>
        <end position="95"/>
    </location>
</feature>
<evidence type="ECO:0000313" key="7">
    <source>
        <dbReference type="Proteomes" id="UP001497525"/>
    </source>
</evidence>
<feature type="domain" description="SAP" evidence="5">
    <location>
        <begin position="559"/>
        <end position="593"/>
    </location>
</feature>
<dbReference type="InterPro" id="IPR003034">
    <property type="entry name" value="SAP_dom"/>
</dbReference>
<dbReference type="Proteomes" id="UP001497525">
    <property type="component" value="Unassembled WGS sequence"/>
</dbReference>
<dbReference type="SUPFAM" id="SSF68906">
    <property type="entry name" value="SAP domain"/>
    <property type="match status" value="1"/>
</dbReference>
<feature type="region of interest" description="Disordered" evidence="4">
    <location>
        <begin position="455"/>
        <end position="549"/>
    </location>
</feature>
<dbReference type="InterPro" id="IPR025223">
    <property type="entry name" value="S1-like_RNA-bd_dom"/>
</dbReference>
<feature type="compositionally biased region" description="Basic and acidic residues" evidence="4">
    <location>
        <begin position="622"/>
        <end position="634"/>
    </location>
</feature>
<organism evidence="6 7">
    <name type="scientific">Calicophoron daubneyi</name>
    <name type="common">Rumen fluke</name>
    <name type="synonym">Paramphistomum daubneyi</name>
    <dbReference type="NCBI Taxonomy" id="300641"/>
    <lineage>
        <taxon>Eukaryota</taxon>
        <taxon>Metazoa</taxon>
        <taxon>Spiralia</taxon>
        <taxon>Lophotrochozoa</taxon>
        <taxon>Platyhelminthes</taxon>
        <taxon>Trematoda</taxon>
        <taxon>Digenea</taxon>
        <taxon>Plagiorchiida</taxon>
        <taxon>Pronocephalata</taxon>
        <taxon>Paramphistomoidea</taxon>
        <taxon>Paramphistomidae</taxon>
        <taxon>Calicophoron</taxon>
    </lineage>
</organism>
<evidence type="ECO:0000313" key="6">
    <source>
        <dbReference type="EMBL" id="CAL5135948.1"/>
    </source>
</evidence>
<dbReference type="Pfam" id="PF14444">
    <property type="entry name" value="S1-like"/>
    <property type="match status" value="1"/>
</dbReference>
<sequence>MAVPVGPEGSTHQLVGYVTKMFPTFGYINNEIFFQKKCVIGPMVEVGDNVAASAIYQPNMPIKWSAEKVWVVQDSSGSRPRERNDEEKYWPDKSPRRLSPLGDRRSRDSNHGTKRDRHDSGQSAKKHELHRENDRSSSRGAVRRSEDRIDSKRRRISPVGSIRKHVASSSPDKSVASRTDAKYPLNVRELLAIDLSQRFTMVSPPVDLYRVICHWQNSFPLLNPLQPNRSTVFQILGRAEDASESPIPQCKGDDGIFVNVLLLAIPSMSVLQDKTVVRAESSDHSRGSVRKYVKVLAAGRAKERFKAIGGQWNQELDGQDPNTNPQVLINTAIRSCKEQIGLDLSFCKHWHRFLEFRYSRTEGSTARPVTVLFPGSQLWGQSHIEPGNDTAPPGKPFHRIVVYFLPDIWSLMPSTDDWPNVKKSFERVLSGKGPHIFPLSPQEVKLQLQCEQGQREGVISSGTGDGNLEKSKLGSGSSTSGADAKPTERPSSVEPPATPCGTETKLVSSTPAHSDRTNTVEARGAQDTVVGSPNASSILTDQEDVGSSKVLKSHDELNLSSMKVSELREQLKARNLPADGIKAQLLSRLKAAVDKEAEEARKMEEERKRKEKEDQEAQANRTAEESKKEAEALKQELAAASESKPKESKIVLRNYPSIVVQQKRSVDYNLQLVGLDTILESKSDSMDAQSYEFMFCAQNLLDMLRRDAIFILFRALVTAGDRGVQAKARSRVETSTDPKRSRLDSKSAHEKGIIKEPSLHTVDLPLLYACTLLDPSVRGYFHSSDVEELLSHLGLPISRYQLRSLVSKVTDRNRIYYRTLTDAESTSAAVRTTAAFSDIDDDEYLLELIRGGDAILDEQKDVSTPPESILVFRVEGGESSSTPKAEDSTGLAPPTSADFIRQLKHSEMECQKLTVTLQKRKQEIAKLRTLADKVPVLEGKLTSANASIDDYRKRLKTERDRIHSVNRILEQEAKSLESSRQSLRQAANRLRGQETPKKSLSPSKSKEAAKSQPQSRGVSKESGQNRERSVKSTENQAETPKSKESDISHEQPTNEKSNEISRAPTTVTPPCAENHLPGDASTKLMNGSDSPSTPAEMAITDTDSEMKASSVTEETKNTTAPEN</sequence>
<feature type="compositionally biased region" description="Polar residues" evidence="4">
    <location>
        <begin position="1107"/>
        <end position="1123"/>
    </location>
</feature>
<feature type="region of interest" description="Disordered" evidence="4">
    <location>
        <begin position="973"/>
        <end position="1123"/>
    </location>
</feature>
<feature type="compositionally biased region" description="Polar residues" evidence="4">
    <location>
        <begin position="1083"/>
        <end position="1093"/>
    </location>
</feature>
<dbReference type="GO" id="GO:0005737">
    <property type="term" value="C:cytoplasm"/>
    <property type="evidence" value="ECO:0007669"/>
    <property type="project" value="UniProtKB-SubCell"/>
</dbReference>
<dbReference type="InterPro" id="IPR036361">
    <property type="entry name" value="SAP_dom_sf"/>
</dbReference>
<evidence type="ECO:0000256" key="2">
    <source>
        <dbReference type="ARBA" id="ARBA00022490"/>
    </source>
</evidence>
<feature type="region of interest" description="Disordered" evidence="4">
    <location>
        <begin position="727"/>
        <end position="749"/>
    </location>
</feature>
<dbReference type="SMART" id="SM00513">
    <property type="entry name" value="SAP"/>
    <property type="match status" value="1"/>
</dbReference>
<dbReference type="PANTHER" id="PTHR14304">
    <property type="entry name" value="CELL DIVISION CYCLE AND APOPTOSIS REGULATOR PROTEIN"/>
    <property type="match status" value="1"/>
</dbReference>
<evidence type="ECO:0000256" key="4">
    <source>
        <dbReference type="SAM" id="MobiDB-lite"/>
    </source>
</evidence>
<reference evidence="6" key="1">
    <citation type="submission" date="2024-06" db="EMBL/GenBank/DDBJ databases">
        <authorList>
            <person name="Liu X."/>
            <person name="Lenzi L."/>
            <person name="Haldenby T S."/>
            <person name="Uol C."/>
        </authorList>
    </citation>
    <scope>NUCLEOTIDE SEQUENCE</scope>
</reference>
<feature type="region of interest" description="Disordered" evidence="4">
    <location>
        <begin position="600"/>
        <end position="640"/>
    </location>
</feature>
<dbReference type="Gene3D" id="1.10.720.30">
    <property type="entry name" value="SAP domain"/>
    <property type="match status" value="1"/>
</dbReference>
<evidence type="ECO:0000256" key="3">
    <source>
        <dbReference type="ARBA" id="ARBA00022553"/>
    </source>
</evidence>
<feature type="region of interest" description="Disordered" evidence="4">
    <location>
        <begin position="74"/>
        <end position="178"/>
    </location>
</feature>
<dbReference type="Pfam" id="PF02037">
    <property type="entry name" value="SAP"/>
    <property type="match status" value="1"/>
</dbReference>
<keyword evidence="2" id="KW-0963">Cytoplasm</keyword>
<feature type="compositionally biased region" description="Basic and acidic residues" evidence="4">
    <location>
        <begin position="102"/>
        <end position="150"/>
    </location>
</feature>
<dbReference type="InterPro" id="IPR025954">
    <property type="entry name" value="DBC1/CARP1_inactive_NUDIX"/>
</dbReference>
<feature type="compositionally biased region" description="Polar residues" evidence="4">
    <location>
        <begin position="529"/>
        <end position="540"/>
    </location>
</feature>
<dbReference type="PANTHER" id="PTHR14304:SF11">
    <property type="entry name" value="SAP DOMAIN-CONTAINING PROTEIN"/>
    <property type="match status" value="1"/>
</dbReference>
<evidence type="ECO:0000256" key="1">
    <source>
        <dbReference type="ARBA" id="ARBA00004496"/>
    </source>
</evidence>
<dbReference type="GO" id="GO:0006355">
    <property type="term" value="P:regulation of DNA-templated transcription"/>
    <property type="evidence" value="ECO:0007669"/>
    <property type="project" value="InterPro"/>
</dbReference>
<dbReference type="InterPro" id="IPR025224">
    <property type="entry name" value="CCAR1/CCAR2"/>
</dbReference>